<protein>
    <submittedName>
        <fullName evidence="1">Retrotransposon hot spot (RHS) protein</fullName>
    </submittedName>
</protein>
<accession>A0A422N149</accession>
<evidence type="ECO:0000313" key="1">
    <source>
        <dbReference type="EMBL" id="RNE99180.1"/>
    </source>
</evidence>
<evidence type="ECO:0000313" key="2">
    <source>
        <dbReference type="Proteomes" id="UP000283634"/>
    </source>
</evidence>
<organism evidence="1 2">
    <name type="scientific">Trypanosoma rangeli</name>
    <dbReference type="NCBI Taxonomy" id="5698"/>
    <lineage>
        <taxon>Eukaryota</taxon>
        <taxon>Discoba</taxon>
        <taxon>Euglenozoa</taxon>
        <taxon>Kinetoplastea</taxon>
        <taxon>Metakinetoplastina</taxon>
        <taxon>Trypanosomatida</taxon>
        <taxon>Trypanosomatidae</taxon>
        <taxon>Trypanosoma</taxon>
        <taxon>Herpetosoma</taxon>
    </lineage>
</organism>
<proteinExistence type="predicted"/>
<gene>
    <name evidence="1" type="ORF">TraAM80_08343</name>
</gene>
<sequence>MSPFLEKYSLKAFAERVFVETLVDKLVELSPATARSARRCLLQRQPELHPKVAVKLEPRSTETVRMDVNLRGAVRAEEQNVSAAGRFFLLLTHMREGRWLDCRKLRRVGITPTPAR</sequence>
<dbReference type="RefSeq" id="XP_029235051.1">
    <property type="nucleotide sequence ID" value="XM_029385095.1"/>
</dbReference>
<name>A0A422N149_TRYRA</name>
<comment type="caution">
    <text evidence="1">The sequence shown here is derived from an EMBL/GenBank/DDBJ whole genome shotgun (WGS) entry which is preliminary data.</text>
</comment>
<keyword evidence="2" id="KW-1185">Reference proteome</keyword>
<dbReference type="EMBL" id="MKGL01000404">
    <property type="protein sequence ID" value="RNE99180.1"/>
    <property type="molecule type" value="Genomic_DNA"/>
</dbReference>
<dbReference type="GeneID" id="40332276"/>
<dbReference type="AlphaFoldDB" id="A0A422N149"/>
<reference evidence="1 2" key="1">
    <citation type="journal article" date="2018" name="BMC Genomics">
        <title>Genomic comparison of Trypanosoma conorhini and Trypanosoma rangeli to Trypanosoma cruzi strains of high and low virulence.</title>
        <authorList>
            <person name="Bradwell K.R."/>
            <person name="Koparde V.N."/>
            <person name="Matveyev A.V."/>
            <person name="Serrano M.G."/>
            <person name="Alves J.M."/>
            <person name="Parikh H."/>
            <person name="Huang B."/>
            <person name="Lee V."/>
            <person name="Espinosa-Alvarez O."/>
            <person name="Ortiz P.A."/>
            <person name="Costa-Martins A.G."/>
            <person name="Teixeira M.M."/>
            <person name="Buck G.A."/>
        </authorList>
    </citation>
    <scope>NUCLEOTIDE SEQUENCE [LARGE SCALE GENOMIC DNA]</scope>
    <source>
        <strain evidence="1 2">AM80</strain>
    </source>
</reference>
<dbReference type="Proteomes" id="UP000283634">
    <property type="component" value="Unassembled WGS sequence"/>
</dbReference>